<dbReference type="EMBL" id="VLTL01000281">
    <property type="protein sequence ID" value="KAA0147519.1"/>
    <property type="molecule type" value="Genomic_DNA"/>
</dbReference>
<dbReference type="InterPro" id="IPR011006">
    <property type="entry name" value="CheY-like_superfamily"/>
</dbReference>
<evidence type="ECO:0000256" key="1">
    <source>
        <dbReference type="ARBA" id="ARBA00022553"/>
    </source>
</evidence>
<feature type="transmembrane region" description="Helical" evidence="5">
    <location>
        <begin position="235"/>
        <end position="255"/>
    </location>
</feature>
<feature type="modified residue" description="4-aspartylphosphate" evidence="3">
    <location>
        <position position="1209"/>
    </location>
</feature>
<evidence type="ECO:0000256" key="5">
    <source>
        <dbReference type="SAM" id="Phobius"/>
    </source>
</evidence>
<dbReference type="SMART" id="SM00448">
    <property type="entry name" value="REC"/>
    <property type="match status" value="1"/>
</dbReference>
<keyword evidence="1 3" id="KW-0597">Phosphoprotein</keyword>
<dbReference type="InterPro" id="IPR004358">
    <property type="entry name" value="Sig_transdc_His_kin-like_C"/>
</dbReference>
<feature type="transmembrane region" description="Helical" evidence="5">
    <location>
        <begin position="384"/>
        <end position="405"/>
    </location>
</feature>
<feature type="transmembrane region" description="Helical" evidence="5">
    <location>
        <begin position="145"/>
        <end position="164"/>
    </location>
</feature>
<keyword evidence="5" id="KW-0812">Transmembrane</keyword>
<comment type="caution">
    <text evidence="7">The sequence shown here is derived from an EMBL/GenBank/DDBJ whole genome shotgun (WGS) entry which is preliminary data.</text>
</comment>
<feature type="transmembrane region" description="Helical" evidence="5">
    <location>
        <begin position="261"/>
        <end position="284"/>
    </location>
</feature>
<proteinExistence type="predicted"/>
<feature type="compositionally biased region" description="Acidic residues" evidence="4">
    <location>
        <begin position="998"/>
        <end position="1008"/>
    </location>
</feature>
<dbReference type="Gene3D" id="3.40.50.2300">
    <property type="match status" value="1"/>
</dbReference>
<dbReference type="SUPFAM" id="SSF52172">
    <property type="entry name" value="CheY-like"/>
    <property type="match status" value="1"/>
</dbReference>
<organism evidence="7 8">
    <name type="scientific">Cafeteria roenbergensis</name>
    <name type="common">Marine flagellate</name>
    <dbReference type="NCBI Taxonomy" id="33653"/>
    <lineage>
        <taxon>Eukaryota</taxon>
        <taxon>Sar</taxon>
        <taxon>Stramenopiles</taxon>
        <taxon>Bigyra</taxon>
        <taxon>Opalozoa</taxon>
        <taxon>Bicosoecida</taxon>
        <taxon>Cafeteriaceae</taxon>
        <taxon>Cafeteria</taxon>
    </lineage>
</organism>
<feature type="compositionally biased region" description="Low complexity" evidence="4">
    <location>
        <begin position="761"/>
        <end position="782"/>
    </location>
</feature>
<feature type="compositionally biased region" description="Polar residues" evidence="4">
    <location>
        <begin position="599"/>
        <end position="621"/>
    </location>
</feature>
<accession>A0A5A8C4Q4</accession>
<dbReference type="InterPro" id="IPR001789">
    <property type="entry name" value="Sig_transdc_resp-reg_receiver"/>
</dbReference>
<feature type="region of interest" description="Disordered" evidence="4">
    <location>
        <begin position="761"/>
        <end position="807"/>
    </location>
</feature>
<dbReference type="GO" id="GO:0016772">
    <property type="term" value="F:transferase activity, transferring phosphorus-containing groups"/>
    <property type="evidence" value="ECO:0007669"/>
    <property type="project" value="InterPro"/>
</dbReference>
<sequence length="1288" mass="134311">MDAPPPPGLELCRGGQWRAVSYRPKEASASDRGRMERGLTLSAADVSLLVLTVALAIFAALVIPAHPYFGTDTDAELAAQDWARQASLNSTQPVREQLSKVVSDAIAASSTAEIGRAASIAALVMASLHAASSWSTLEPWLRSKVVMFVALTASVAVFSAMPTAQSVTAVPFEQGTCLVAEIEPVMSFCYTVLAAVYVGAAYNDHTEWATAPAVKSRGWSWCRVSDSLRGGWRRFALGVAIHTVCFILILAAGVAQATSAFAFIARGIGTSVAIPPLFGVAWTVRRACKSPRRFRLGCWPCCIPRDSAVTLLQHSMPMVAFSVVCIAYVASAPQQEGCPDFLKAGRDLESPFSLVPAGTRWPEGFDPTNEAARRGVVRTLTDTAVLRLLAACISVTTSVVIILQAQDSTARLREREGQAASETLRRAIGFVSHGARGPLNAAVLSLALLRQVNDKQPLAAGTEDERDGDGSAHHPTAGLDEDAGAAKARGPNPTSVLDRASLLRELRASIQDSKRQLDGLLLWEKTKGRTAVDAVPWGWARLDKTWRSRIRLAFRGVCESTGVMLRVATLSYGQGHDMWEDAPSSAVDGSPRASASAGKHTTFTSNGSPSGSGVWQPSHRLSASDLRSDGHPSSRVQPADNFSIFADHDRILGVCNNAASYGLSRVSELKQGKVELRCTVIPDADLCLRMGGPAEHPGDADLSVLEGRWAREDHLAGQGRRHGPGSSGDGSVIGSLLGLNRRGSGRTTAAADFAGSFAGTTRTTRSGLGSSGRRAASIAAGSVAPGHPPSVLPSVTRHEPRPSLEGPPPVLAVLQIEARDNGPGVSRRLLASGKLFQPFARLQNDDSGLQLGSTGLALAVVRAIVVDGMGGEVGLCSCAAQPARRGFDPAALREDSDPVAASEASDGFGKPQASRDGVVVFARIPVWVRPVARAAAQQEPSTGGALDSGGGSRRSEPRTDTSAGGTVRVGTAGQLSNGAFSKQPSAAASSRGAMIASEELDNDSDDGLEGLGGATTASPAPPRQLPPTVDTGALPRHIARRVEPKSVGAAGRGGSGSSVTGAAAAQAAAEASAAAAARAKSREAAAQLTADTASTPGAGGSAAAAGAGRAARGDRAARQPRRPREQRAGRRRAGDAAAGASGTPTKARPLAGLLAFLCDDDGSSRHLMARLLQRKGMRCEEFEDGRRLMNRLEGLLLSDEPLPDVMLVDGSMPVMDGPAVLRELLKLSDHQSERARSLASIPVNMVTGDDSHAAEFKRLGAQATVLKPIDATMLVTMLVDQCGVSIPE</sequence>
<dbReference type="Pfam" id="PF02518">
    <property type="entry name" value="HATPase_c"/>
    <property type="match status" value="1"/>
</dbReference>
<feature type="compositionally biased region" description="Polar residues" evidence="4">
    <location>
        <begin position="973"/>
        <end position="988"/>
    </location>
</feature>
<dbReference type="PANTHER" id="PTHR44591:SF14">
    <property type="entry name" value="PROTEIN PILG"/>
    <property type="match status" value="1"/>
</dbReference>
<feature type="region of interest" description="Disordered" evidence="4">
    <location>
        <begin position="459"/>
        <end position="494"/>
    </location>
</feature>
<evidence type="ECO:0000256" key="4">
    <source>
        <dbReference type="SAM" id="MobiDB-lite"/>
    </source>
</evidence>
<dbReference type="PRINTS" id="PR00344">
    <property type="entry name" value="BCTRLSENSOR"/>
</dbReference>
<dbReference type="Pfam" id="PF00072">
    <property type="entry name" value="Response_reg"/>
    <property type="match status" value="1"/>
</dbReference>
<feature type="compositionally biased region" description="Low complexity" evidence="4">
    <location>
        <begin position="1087"/>
        <end position="1110"/>
    </location>
</feature>
<dbReference type="Gene3D" id="3.30.565.10">
    <property type="entry name" value="Histidine kinase-like ATPase, C-terminal domain"/>
    <property type="match status" value="1"/>
</dbReference>
<gene>
    <name evidence="7" type="ORF">FNF28_07559</name>
</gene>
<dbReference type="PROSITE" id="PS50110">
    <property type="entry name" value="RESPONSE_REGULATORY"/>
    <property type="match status" value="1"/>
</dbReference>
<dbReference type="InterPro" id="IPR036890">
    <property type="entry name" value="HATPase_C_sf"/>
</dbReference>
<evidence type="ECO:0000313" key="8">
    <source>
        <dbReference type="Proteomes" id="UP000324907"/>
    </source>
</evidence>
<dbReference type="CDD" id="cd00156">
    <property type="entry name" value="REC"/>
    <property type="match status" value="1"/>
</dbReference>
<name>A0A5A8C4Q4_CAFRO</name>
<dbReference type="InterPro" id="IPR003594">
    <property type="entry name" value="HATPase_dom"/>
</dbReference>
<keyword evidence="5" id="KW-1133">Transmembrane helix</keyword>
<keyword evidence="5" id="KW-0472">Membrane</keyword>
<dbReference type="InterPro" id="IPR050595">
    <property type="entry name" value="Bact_response_regulator"/>
</dbReference>
<dbReference type="PANTHER" id="PTHR44591">
    <property type="entry name" value="STRESS RESPONSE REGULATOR PROTEIN 1"/>
    <property type="match status" value="1"/>
</dbReference>
<evidence type="ECO:0000313" key="7">
    <source>
        <dbReference type="EMBL" id="KAA0147519.1"/>
    </source>
</evidence>
<feature type="region of interest" description="Disordered" evidence="4">
    <location>
        <begin position="933"/>
        <end position="1034"/>
    </location>
</feature>
<evidence type="ECO:0000256" key="3">
    <source>
        <dbReference type="PROSITE-ProRule" id="PRU00169"/>
    </source>
</evidence>
<keyword evidence="2" id="KW-0902">Two-component regulatory system</keyword>
<dbReference type="GO" id="GO:0000160">
    <property type="term" value="P:phosphorelay signal transduction system"/>
    <property type="evidence" value="ECO:0007669"/>
    <property type="project" value="UniProtKB-KW"/>
</dbReference>
<feature type="compositionally biased region" description="Basic and acidic residues" evidence="4">
    <location>
        <begin position="1111"/>
        <end position="1134"/>
    </location>
</feature>
<reference evidence="7 8" key="1">
    <citation type="submission" date="2019-07" db="EMBL/GenBank/DDBJ databases">
        <title>Genomes of Cafeteria roenbergensis.</title>
        <authorList>
            <person name="Fischer M.G."/>
            <person name="Hackl T."/>
            <person name="Roman M."/>
        </authorList>
    </citation>
    <scope>NUCLEOTIDE SEQUENCE [LARGE SCALE GENOMIC DNA]</scope>
    <source>
        <strain evidence="7 8">RCC970-E3</strain>
    </source>
</reference>
<feature type="region of interest" description="Disordered" evidence="4">
    <location>
        <begin position="890"/>
        <end position="912"/>
    </location>
</feature>
<evidence type="ECO:0000256" key="2">
    <source>
        <dbReference type="ARBA" id="ARBA00023012"/>
    </source>
</evidence>
<feature type="domain" description="Response regulatory" evidence="6">
    <location>
        <begin position="1154"/>
        <end position="1282"/>
    </location>
</feature>
<feature type="transmembrane region" description="Helical" evidence="5">
    <location>
        <begin position="39"/>
        <end position="63"/>
    </location>
</feature>
<protein>
    <recommendedName>
        <fullName evidence="6">Response regulatory domain-containing protein</fullName>
    </recommendedName>
</protein>
<feature type="region of interest" description="Disordered" evidence="4">
    <location>
        <begin position="1087"/>
        <end position="1145"/>
    </location>
</feature>
<feature type="region of interest" description="Disordered" evidence="4">
    <location>
        <begin position="581"/>
        <end position="635"/>
    </location>
</feature>
<dbReference type="Proteomes" id="UP000324907">
    <property type="component" value="Unassembled WGS sequence"/>
</dbReference>
<dbReference type="SUPFAM" id="SSF55874">
    <property type="entry name" value="ATPase domain of HSP90 chaperone/DNA topoisomerase II/histidine kinase"/>
    <property type="match status" value="1"/>
</dbReference>
<feature type="region of interest" description="Disordered" evidence="4">
    <location>
        <begin position="715"/>
        <end position="738"/>
    </location>
</feature>
<evidence type="ECO:0000259" key="6">
    <source>
        <dbReference type="PROSITE" id="PS50110"/>
    </source>
</evidence>